<keyword evidence="2" id="KW-1185">Reference proteome</keyword>
<dbReference type="HOGENOM" id="CLU_2712211_0_0_1"/>
<protein>
    <submittedName>
        <fullName evidence="1">Uncharacterized protein</fullName>
    </submittedName>
</protein>
<dbReference type="Proteomes" id="UP000006038">
    <property type="component" value="Chromosome 5"/>
</dbReference>
<proteinExistence type="predicted"/>
<organism evidence="1">
    <name type="scientific">Oryza brachyantha</name>
    <name type="common">malo sina</name>
    <dbReference type="NCBI Taxonomy" id="4533"/>
    <lineage>
        <taxon>Eukaryota</taxon>
        <taxon>Viridiplantae</taxon>
        <taxon>Streptophyta</taxon>
        <taxon>Embryophyta</taxon>
        <taxon>Tracheophyta</taxon>
        <taxon>Spermatophyta</taxon>
        <taxon>Magnoliopsida</taxon>
        <taxon>Liliopsida</taxon>
        <taxon>Poales</taxon>
        <taxon>Poaceae</taxon>
        <taxon>BOP clade</taxon>
        <taxon>Oryzoideae</taxon>
        <taxon>Oryzeae</taxon>
        <taxon>Oryzinae</taxon>
        <taxon>Oryza</taxon>
    </lineage>
</organism>
<accession>J3M5R9</accession>
<evidence type="ECO:0000313" key="1">
    <source>
        <dbReference type="EnsemblPlants" id="OB05G19430.1"/>
    </source>
</evidence>
<dbReference type="eggNOG" id="KOG0916">
    <property type="taxonomic scope" value="Eukaryota"/>
</dbReference>
<dbReference type="AlphaFoldDB" id="J3M5R9"/>
<dbReference type="GO" id="GO:0046527">
    <property type="term" value="F:glucosyltransferase activity"/>
    <property type="evidence" value="ECO:0007669"/>
    <property type="project" value="TreeGrafter"/>
</dbReference>
<dbReference type="GO" id="GO:0005886">
    <property type="term" value="C:plasma membrane"/>
    <property type="evidence" value="ECO:0007669"/>
    <property type="project" value="TreeGrafter"/>
</dbReference>
<reference evidence="1" key="1">
    <citation type="journal article" date="2013" name="Nat. Commun.">
        <title>Whole-genome sequencing of Oryza brachyantha reveals mechanisms underlying Oryza genome evolution.</title>
        <authorList>
            <person name="Chen J."/>
            <person name="Huang Q."/>
            <person name="Gao D."/>
            <person name="Wang J."/>
            <person name="Lang Y."/>
            <person name="Liu T."/>
            <person name="Li B."/>
            <person name="Bai Z."/>
            <person name="Luis Goicoechea J."/>
            <person name="Liang C."/>
            <person name="Chen C."/>
            <person name="Zhang W."/>
            <person name="Sun S."/>
            <person name="Liao Y."/>
            <person name="Zhang X."/>
            <person name="Yang L."/>
            <person name="Song C."/>
            <person name="Wang M."/>
            <person name="Shi J."/>
            <person name="Liu G."/>
            <person name="Liu J."/>
            <person name="Zhou H."/>
            <person name="Zhou W."/>
            <person name="Yu Q."/>
            <person name="An N."/>
            <person name="Chen Y."/>
            <person name="Cai Q."/>
            <person name="Wang B."/>
            <person name="Liu B."/>
            <person name="Min J."/>
            <person name="Huang Y."/>
            <person name="Wu H."/>
            <person name="Li Z."/>
            <person name="Zhang Y."/>
            <person name="Yin Y."/>
            <person name="Song W."/>
            <person name="Jiang J."/>
            <person name="Jackson S.A."/>
            <person name="Wing R.A."/>
            <person name="Wang J."/>
            <person name="Chen M."/>
        </authorList>
    </citation>
    <scope>NUCLEOTIDE SEQUENCE [LARGE SCALE GENOMIC DNA]</scope>
    <source>
        <strain evidence="1">cv. IRGC 101232</strain>
    </source>
</reference>
<dbReference type="PANTHER" id="PTHR12741">
    <property type="entry name" value="LYST-INTERACTING PROTEIN LIP5 DOPAMINE RESPONSIVE PROTEIN DRG-1"/>
    <property type="match status" value="1"/>
</dbReference>
<dbReference type="Gramene" id="OB05G19430.1">
    <property type="protein sequence ID" value="OB05G19430.1"/>
    <property type="gene ID" value="OB05G19430"/>
</dbReference>
<dbReference type="PANTHER" id="PTHR12741:SF22">
    <property type="entry name" value="CALLOSE SYNTHASE 8-RELATED"/>
    <property type="match status" value="1"/>
</dbReference>
<dbReference type="EnsemblPlants" id="OB05G19430.1">
    <property type="protein sequence ID" value="OB05G19430.1"/>
    <property type="gene ID" value="OB05G19430"/>
</dbReference>
<evidence type="ECO:0000313" key="2">
    <source>
        <dbReference type="Proteomes" id="UP000006038"/>
    </source>
</evidence>
<dbReference type="STRING" id="4533.J3M5R9"/>
<reference evidence="1" key="2">
    <citation type="submission" date="2013-04" db="UniProtKB">
        <authorList>
            <consortium name="EnsemblPlants"/>
        </authorList>
    </citation>
    <scope>IDENTIFICATION</scope>
</reference>
<sequence>MVLGCGTLEMLNCLPITSPLVPTGHNLYKQYLKGHSHGCMVRFHYDHPNIFDRMFHLTRGGISKVSKTINLSV</sequence>
<name>J3M5R9_ORYBR</name>